<evidence type="ECO:0000256" key="1">
    <source>
        <dbReference type="ARBA" id="ARBA00008348"/>
    </source>
</evidence>
<dbReference type="InterPro" id="IPR020094">
    <property type="entry name" value="TruA/RsuA/RluB/E/F_N"/>
</dbReference>
<dbReference type="InterPro" id="IPR036986">
    <property type="entry name" value="S4_RNA-bd_sf"/>
</dbReference>
<dbReference type="GO" id="GO:0000455">
    <property type="term" value="P:enzyme-directed rRNA pseudouridine synthesis"/>
    <property type="evidence" value="ECO:0007669"/>
    <property type="project" value="UniProtKB-ARBA"/>
</dbReference>
<dbReference type="CDD" id="cd00165">
    <property type="entry name" value="S4"/>
    <property type="match status" value="1"/>
</dbReference>
<dbReference type="InterPro" id="IPR018496">
    <property type="entry name" value="PsdUridine_synth_RsuA/RluB_CS"/>
</dbReference>
<dbReference type="PROSITE" id="PS50889">
    <property type="entry name" value="S4"/>
    <property type="match status" value="1"/>
</dbReference>
<organism evidence="7">
    <name type="scientific">uncultured Thermomicrobiales bacterium</name>
    <dbReference type="NCBI Taxonomy" id="1645740"/>
    <lineage>
        <taxon>Bacteria</taxon>
        <taxon>Pseudomonadati</taxon>
        <taxon>Thermomicrobiota</taxon>
        <taxon>Thermomicrobia</taxon>
        <taxon>Thermomicrobiales</taxon>
        <taxon>environmental samples</taxon>
    </lineage>
</organism>
<dbReference type="PANTHER" id="PTHR47683:SF2">
    <property type="entry name" value="RNA-BINDING S4 DOMAIN-CONTAINING PROTEIN"/>
    <property type="match status" value="1"/>
</dbReference>
<evidence type="ECO:0000259" key="6">
    <source>
        <dbReference type="SMART" id="SM00363"/>
    </source>
</evidence>
<evidence type="ECO:0000256" key="2">
    <source>
        <dbReference type="ARBA" id="ARBA00023235"/>
    </source>
</evidence>
<dbReference type="InterPro" id="IPR002942">
    <property type="entry name" value="S4_RNA-bd"/>
</dbReference>
<dbReference type="SMART" id="SM00363">
    <property type="entry name" value="S4"/>
    <property type="match status" value="1"/>
</dbReference>
<dbReference type="GO" id="GO:0003723">
    <property type="term" value="F:RNA binding"/>
    <property type="evidence" value="ECO:0007669"/>
    <property type="project" value="UniProtKB-KW"/>
</dbReference>
<dbReference type="InterPro" id="IPR042092">
    <property type="entry name" value="PsdUridine_s_RsuA/RluB/E/F_cat"/>
</dbReference>
<protein>
    <recommendedName>
        <fullName evidence="4">Pseudouridine synthase</fullName>
        <ecNumber evidence="4">5.4.99.-</ecNumber>
    </recommendedName>
</protein>
<feature type="domain" description="RNA-binding S4" evidence="6">
    <location>
        <begin position="18"/>
        <end position="77"/>
    </location>
</feature>
<dbReference type="Gene3D" id="3.10.290.10">
    <property type="entry name" value="RNA-binding S4 domain"/>
    <property type="match status" value="1"/>
</dbReference>
<dbReference type="Pfam" id="PF00849">
    <property type="entry name" value="PseudoU_synth_2"/>
    <property type="match status" value="1"/>
</dbReference>
<feature type="compositionally biased region" description="Basic residues" evidence="5">
    <location>
        <begin position="334"/>
        <end position="346"/>
    </location>
</feature>
<keyword evidence="2 4" id="KW-0413">Isomerase</keyword>
<dbReference type="InterPro" id="IPR000748">
    <property type="entry name" value="PsdUridine_synth_RsuA/RluB/E/F"/>
</dbReference>
<dbReference type="EC" id="5.4.99.-" evidence="4"/>
<sequence>MSVRDNRVDTPDSVQTGERLQRVLASRGIASRRASEEMIRAGRVAVNGRVVTEMGTRVDPDTDDIRVDGRSLRKQRPRFVMLNKPSGFITTMNDERQRWTVMDLVDVPERVYPVGRLDRDTQGLLLLTNDGALANRVMHPRYGLTKEYHVITNTRPSPFQMSRLSDGMFVNGREVIPDECRLLRETAEGIVIKIVLHEGLYHVVRTMMETVGIDVVRLRRVRLGPLRIQGVPPGSWRDLTPGELVQLYESVGMPVEEADRINQRRPMQLDPVGGFRRGGAEDERATSGDSRPLAAGRTGPHGQQQERGRSSGPERTSTGRAPGRPHSDGGSRSPSRHRDRRAGRGR</sequence>
<dbReference type="GO" id="GO:0120159">
    <property type="term" value="F:rRNA pseudouridine synthase activity"/>
    <property type="evidence" value="ECO:0007669"/>
    <property type="project" value="UniProtKB-ARBA"/>
</dbReference>
<dbReference type="InterPro" id="IPR050343">
    <property type="entry name" value="RsuA_PseudoU_synthase"/>
</dbReference>
<dbReference type="SUPFAM" id="SSF55174">
    <property type="entry name" value="Alpha-L RNA-binding motif"/>
    <property type="match status" value="1"/>
</dbReference>
<dbReference type="EMBL" id="CADCWJ010000875">
    <property type="protein sequence ID" value="CAA9586137.1"/>
    <property type="molecule type" value="Genomic_DNA"/>
</dbReference>
<dbReference type="SUPFAM" id="SSF55120">
    <property type="entry name" value="Pseudouridine synthase"/>
    <property type="match status" value="1"/>
</dbReference>
<evidence type="ECO:0000313" key="7">
    <source>
        <dbReference type="EMBL" id="CAA9586137.1"/>
    </source>
</evidence>
<feature type="region of interest" description="Disordered" evidence="5">
    <location>
        <begin position="258"/>
        <end position="346"/>
    </location>
</feature>
<dbReference type="PROSITE" id="PS01149">
    <property type="entry name" value="PSI_RSU"/>
    <property type="match status" value="1"/>
</dbReference>
<dbReference type="NCBIfam" id="TIGR00093">
    <property type="entry name" value="pseudouridine synthase"/>
    <property type="match status" value="1"/>
</dbReference>
<dbReference type="InterPro" id="IPR006145">
    <property type="entry name" value="PsdUridine_synth_RsuA/RluA"/>
</dbReference>
<evidence type="ECO:0000256" key="4">
    <source>
        <dbReference type="RuleBase" id="RU003887"/>
    </source>
</evidence>
<keyword evidence="3" id="KW-0694">RNA-binding</keyword>
<dbReference type="PANTHER" id="PTHR47683">
    <property type="entry name" value="PSEUDOURIDINE SYNTHASE FAMILY PROTEIN-RELATED"/>
    <property type="match status" value="1"/>
</dbReference>
<comment type="similarity">
    <text evidence="1 4">Belongs to the pseudouridine synthase RsuA family.</text>
</comment>
<dbReference type="Pfam" id="PF01479">
    <property type="entry name" value="S4"/>
    <property type="match status" value="1"/>
</dbReference>
<evidence type="ECO:0000256" key="3">
    <source>
        <dbReference type="PROSITE-ProRule" id="PRU00182"/>
    </source>
</evidence>
<accession>A0A6J4VRW1</accession>
<name>A0A6J4VRW1_9BACT</name>
<evidence type="ECO:0000256" key="5">
    <source>
        <dbReference type="SAM" id="MobiDB-lite"/>
    </source>
</evidence>
<reference evidence="7" key="1">
    <citation type="submission" date="2020-02" db="EMBL/GenBank/DDBJ databases">
        <authorList>
            <person name="Meier V. D."/>
        </authorList>
    </citation>
    <scope>NUCLEOTIDE SEQUENCE</scope>
    <source>
        <strain evidence="7">AVDCRST_MAG87</strain>
    </source>
</reference>
<dbReference type="InterPro" id="IPR020103">
    <property type="entry name" value="PsdUridine_synth_cat_dom_sf"/>
</dbReference>
<dbReference type="CDD" id="cd02870">
    <property type="entry name" value="PseudoU_synth_RsuA_like"/>
    <property type="match status" value="1"/>
</dbReference>
<dbReference type="AlphaFoldDB" id="A0A6J4VRW1"/>
<dbReference type="Gene3D" id="3.30.70.580">
    <property type="entry name" value="Pseudouridine synthase I, catalytic domain, N-terminal subdomain"/>
    <property type="match status" value="1"/>
</dbReference>
<dbReference type="Gene3D" id="3.30.70.1560">
    <property type="entry name" value="Alpha-L RNA-binding motif"/>
    <property type="match status" value="1"/>
</dbReference>
<gene>
    <name evidence="7" type="ORF">AVDCRST_MAG87-3974</name>
</gene>
<dbReference type="FunFam" id="3.10.290.10:FF:000003">
    <property type="entry name" value="Pseudouridine synthase"/>
    <property type="match status" value="1"/>
</dbReference>
<proteinExistence type="inferred from homology"/>